<dbReference type="AlphaFoldDB" id="A0A1I0QX51"/>
<feature type="region of interest" description="Disordered" evidence="1">
    <location>
        <begin position="23"/>
        <end position="64"/>
    </location>
</feature>
<dbReference type="CDD" id="cd01830">
    <property type="entry name" value="XynE_like"/>
    <property type="match status" value="1"/>
</dbReference>
<sequence>MTGLTRRTAVKAVGGLVGLGTASSAVGSVNDDTNRSTETDPSRRTRGSPFLGAWTASPQAPLSDGISATGFEDQTLRQMVRPSVGGRGVRLKLTNAFGDESITFDRASVGRRVSGSGASVEPGTLRQVTFGDDPDVTIPPGARVMSDPVELRVGAGQDLVVSLYTETATGPTTWHQLPTKTSYVSSAGDRTADPSGDAFPSSVTHWFFLGGIEVLAPEHTGAIACFGDSITDGHGSTLDANAAYPDFLAERVTERQGLRKSVVNAGISGNRVLSDSDVFGPNALARFDRDVLTQTGVTDVVLLEGINDIGFERFDDPKYRPATSVTADDIIAGYEQLIRRAHARGVRIIGGTLTPFEGAVYYYEAGERKRQAINEFIRTSGAFDGVVDFDKAVRDPDDPKCLRPEYDSGDTIHPNDAGYRAMADAVDLSLFRGHRSSKPTDGESTATFA</sequence>
<dbReference type="InterPro" id="IPR013830">
    <property type="entry name" value="SGNH_hydro"/>
</dbReference>
<dbReference type="Proteomes" id="UP000183275">
    <property type="component" value="Unassembled WGS sequence"/>
</dbReference>
<dbReference type="RefSeq" id="WP_049992241.1">
    <property type="nucleotide sequence ID" value="NZ_FOIS01000005.1"/>
</dbReference>
<accession>A0A1I0QX51</accession>
<gene>
    <name evidence="3" type="ORF">SAMN05216285_4021</name>
</gene>
<name>A0A1I0QX51_9EURY</name>
<dbReference type="InterPro" id="IPR053140">
    <property type="entry name" value="GDSL_Rv0518-like"/>
</dbReference>
<evidence type="ECO:0000256" key="1">
    <source>
        <dbReference type="SAM" id="MobiDB-lite"/>
    </source>
</evidence>
<reference evidence="4" key="1">
    <citation type="submission" date="2016-10" db="EMBL/GenBank/DDBJ databases">
        <authorList>
            <person name="Varghese N."/>
        </authorList>
    </citation>
    <scope>NUCLEOTIDE SEQUENCE [LARGE SCALE GENOMIC DNA]</scope>
    <source>
        <strain evidence="4">CGMCC 1.12284</strain>
    </source>
</reference>
<evidence type="ECO:0000313" key="3">
    <source>
        <dbReference type="EMBL" id="SEW31599.1"/>
    </source>
</evidence>
<dbReference type="Pfam" id="PF13472">
    <property type="entry name" value="Lipase_GDSL_2"/>
    <property type="match status" value="1"/>
</dbReference>
<dbReference type="SUPFAM" id="SSF52266">
    <property type="entry name" value="SGNH hydrolase"/>
    <property type="match status" value="1"/>
</dbReference>
<dbReference type="EMBL" id="FOIS01000005">
    <property type="protein sequence ID" value="SEW31599.1"/>
    <property type="molecule type" value="Genomic_DNA"/>
</dbReference>
<dbReference type="Gene3D" id="3.40.50.1110">
    <property type="entry name" value="SGNH hydrolase"/>
    <property type="match status" value="1"/>
</dbReference>
<organism evidence="3 4">
    <name type="scientific">Natrinema salifodinae</name>
    <dbReference type="NCBI Taxonomy" id="1202768"/>
    <lineage>
        <taxon>Archaea</taxon>
        <taxon>Methanobacteriati</taxon>
        <taxon>Methanobacteriota</taxon>
        <taxon>Stenosarchaea group</taxon>
        <taxon>Halobacteria</taxon>
        <taxon>Halobacteriales</taxon>
        <taxon>Natrialbaceae</taxon>
        <taxon>Natrinema</taxon>
    </lineage>
</organism>
<proteinExistence type="predicted"/>
<dbReference type="InterPro" id="IPR036514">
    <property type="entry name" value="SGNH_hydro_sf"/>
</dbReference>
<dbReference type="PANTHER" id="PTHR43784">
    <property type="entry name" value="GDSL-LIKE LIPASE/ACYLHYDROLASE, PUTATIVE (AFU_ORTHOLOGUE AFUA_2G00820)-RELATED"/>
    <property type="match status" value="1"/>
</dbReference>
<dbReference type="PANTHER" id="PTHR43784:SF2">
    <property type="entry name" value="GDSL-LIKE LIPASE_ACYLHYDROLASE, PUTATIVE (AFU_ORTHOLOGUE AFUA_2G00820)-RELATED"/>
    <property type="match status" value="1"/>
</dbReference>
<keyword evidence="4" id="KW-1185">Reference proteome</keyword>
<evidence type="ECO:0000259" key="2">
    <source>
        <dbReference type="Pfam" id="PF13472"/>
    </source>
</evidence>
<feature type="domain" description="SGNH hydrolase-type esterase" evidence="2">
    <location>
        <begin position="225"/>
        <end position="421"/>
    </location>
</feature>
<feature type="compositionally biased region" description="Basic and acidic residues" evidence="1">
    <location>
        <begin position="32"/>
        <end position="43"/>
    </location>
</feature>
<protein>
    <submittedName>
        <fullName evidence="3">Lysophospholipase L1</fullName>
    </submittedName>
</protein>
<dbReference type="STRING" id="1202768.SAMN05216285_4021"/>
<dbReference type="OrthoDB" id="351170at2157"/>
<evidence type="ECO:0000313" key="4">
    <source>
        <dbReference type="Proteomes" id="UP000183275"/>
    </source>
</evidence>